<keyword evidence="1" id="KW-0238">DNA-binding</keyword>
<comment type="caution">
    <text evidence="3">The sequence shown here is derived from an EMBL/GenBank/DDBJ whole genome shotgun (WGS) entry which is preliminary data.</text>
</comment>
<dbReference type="CDD" id="cd00093">
    <property type="entry name" value="HTH_XRE"/>
    <property type="match status" value="1"/>
</dbReference>
<dbReference type="PANTHER" id="PTHR46558">
    <property type="entry name" value="TRACRIPTIONAL REGULATORY PROTEIN-RELATED-RELATED"/>
    <property type="match status" value="1"/>
</dbReference>
<dbReference type="InterPro" id="IPR015927">
    <property type="entry name" value="Peptidase_S24_S26A/B/C"/>
</dbReference>
<organism evidence="3 4">
    <name type="scientific">Hymenobacter glaciei</name>
    <dbReference type="NCBI Taxonomy" id="877209"/>
    <lineage>
        <taxon>Bacteria</taxon>
        <taxon>Pseudomonadati</taxon>
        <taxon>Bacteroidota</taxon>
        <taxon>Cytophagia</taxon>
        <taxon>Cytophagales</taxon>
        <taxon>Hymenobacteraceae</taxon>
        <taxon>Hymenobacter</taxon>
    </lineage>
</organism>
<dbReference type="PANTHER" id="PTHR46558:SF14">
    <property type="entry name" value="HTH-TYPE TRANSCRIPTIONAL REGULATOR ANSR"/>
    <property type="match status" value="1"/>
</dbReference>
<feature type="domain" description="HTH cro/C1-type" evidence="2">
    <location>
        <begin position="17"/>
        <end position="71"/>
    </location>
</feature>
<dbReference type="RefSeq" id="WP_345058444.1">
    <property type="nucleotide sequence ID" value="NZ_BAABDK010000031.1"/>
</dbReference>
<dbReference type="InterPro" id="IPR001387">
    <property type="entry name" value="Cro/C1-type_HTH"/>
</dbReference>
<evidence type="ECO:0000259" key="2">
    <source>
        <dbReference type="PROSITE" id="PS50943"/>
    </source>
</evidence>
<dbReference type="Gene3D" id="2.10.109.10">
    <property type="entry name" value="Umud Fragment, subunit A"/>
    <property type="match status" value="1"/>
</dbReference>
<name>A0ABP7UR89_9BACT</name>
<gene>
    <name evidence="3" type="ORF">GCM10022409_41380</name>
</gene>
<dbReference type="CDD" id="cd06529">
    <property type="entry name" value="S24_LexA-like"/>
    <property type="match status" value="1"/>
</dbReference>
<dbReference type="Proteomes" id="UP001501469">
    <property type="component" value="Unassembled WGS sequence"/>
</dbReference>
<accession>A0ABP7UR89</accession>
<dbReference type="PROSITE" id="PS50943">
    <property type="entry name" value="HTH_CROC1"/>
    <property type="match status" value="1"/>
</dbReference>
<dbReference type="InterPro" id="IPR010982">
    <property type="entry name" value="Lambda_DNA-bd_dom_sf"/>
</dbReference>
<dbReference type="SUPFAM" id="SSF51306">
    <property type="entry name" value="LexA/Signal peptidase"/>
    <property type="match status" value="1"/>
</dbReference>
<dbReference type="InterPro" id="IPR039418">
    <property type="entry name" value="LexA-like"/>
</dbReference>
<dbReference type="Gene3D" id="1.10.260.40">
    <property type="entry name" value="lambda repressor-like DNA-binding domains"/>
    <property type="match status" value="1"/>
</dbReference>
<evidence type="ECO:0000256" key="1">
    <source>
        <dbReference type="ARBA" id="ARBA00023125"/>
    </source>
</evidence>
<dbReference type="SMART" id="SM00530">
    <property type="entry name" value="HTH_XRE"/>
    <property type="match status" value="1"/>
</dbReference>
<evidence type="ECO:0000313" key="3">
    <source>
        <dbReference type="EMBL" id="GAA4050321.1"/>
    </source>
</evidence>
<protein>
    <recommendedName>
        <fullName evidence="2">HTH cro/C1-type domain-containing protein</fullName>
    </recommendedName>
</protein>
<dbReference type="EMBL" id="BAABDK010000031">
    <property type="protein sequence ID" value="GAA4050321.1"/>
    <property type="molecule type" value="Genomic_DNA"/>
</dbReference>
<keyword evidence="4" id="KW-1185">Reference proteome</keyword>
<evidence type="ECO:0000313" key="4">
    <source>
        <dbReference type="Proteomes" id="UP001501469"/>
    </source>
</evidence>
<proteinExistence type="predicted"/>
<dbReference type="Pfam" id="PF00717">
    <property type="entry name" value="Peptidase_S24"/>
    <property type="match status" value="1"/>
</dbReference>
<sequence>MERYSRLLPLPMINTNLKFCRRELALTQAQMAEKLGIKRSLVGAYEEGRAEPRIATLVNMARLFGITLDQLVTTDFSKKKNTKIIGSLPAPDPNALAADADDNPEPPTPAGGKLRVLAFTVDRDQNENIELVPQKAAAGYLNGYADREYLEVLPKFRLPMLSNTGTYRAFEIAGDSMLPIASGTVIVGRYVEDWSSIKDSTPCIVVSSRDGIVFKRVYNKLRSGSMFVLHSDNPHFSPYDVQADDVLEIWEAKSYISSTFPIAELSLERVASLVLDLQQQVALLKRA</sequence>
<dbReference type="InterPro" id="IPR036286">
    <property type="entry name" value="LexA/Signal_pep-like_sf"/>
</dbReference>
<dbReference type="SUPFAM" id="SSF47413">
    <property type="entry name" value="lambda repressor-like DNA-binding domains"/>
    <property type="match status" value="1"/>
</dbReference>
<reference evidence="4" key="1">
    <citation type="journal article" date="2019" name="Int. J. Syst. Evol. Microbiol.">
        <title>The Global Catalogue of Microorganisms (GCM) 10K type strain sequencing project: providing services to taxonomists for standard genome sequencing and annotation.</title>
        <authorList>
            <consortium name="The Broad Institute Genomics Platform"/>
            <consortium name="The Broad Institute Genome Sequencing Center for Infectious Disease"/>
            <person name="Wu L."/>
            <person name="Ma J."/>
        </authorList>
    </citation>
    <scope>NUCLEOTIDE SEQUENCE [LARGE SCALE GENOMIC DNA]</scope>
    <source>
        <strain evidence="4">JCM 17225</strain>
    </source>
</reference>
<dbReference type="Pfam" id="PF01381">
    <property type="entry name" value="HTH_3"/>
    <property type="match status" value="1"/>
</dbReference>